<dbReference type="PANTHER" id="PTHR28641">
    <property type="match status" value="1"/>
</dbReference>
<accession>A0A5A8E1Q7</accession>
<dbReference type="GO" id="GO:2001294">
    <property type="term" value="P:malonyl-CoA catabolic process"/>
    <property type="evidence" value="ECO:0007669"/>
    <property type="project" value="TreeGrafter"/>
</dbReference>
<evidence type="ECO:0000313" key="7">
    <source>
        <dbReference type="Proteomes" id="UP000323011"/>
    </source>
</evidence>
<dbReference type="GO" id="GO:0005759">
    <property type="term" value="C:mitochondrial matrix"/>
    <property type="evidence" value="ECO:0007669"/>
    <property type="project" value="TreeGrafter"/>
</dbReference>
<evidence type="ECO:0000313" key="3">
    <source>
        <dbReference type="EMBL" id="KAA0153137.1"/>
    </source>
</evidence>
<dbReference type="Gene3D" id="3.40.630.150">
    <property type="entry name" value="Malonyl-CoA decarboxylase, catalytic domain"/>
    <property type="match status" value="1"/>
</dbReference>
<dbReference type="Proteomes" id="UP000324907">
    <property type="component" value="Unassembled WGS sequence"/>
</dbReference>
<organism evidence="4 8">
    <name type="scientific">Cafeteria roenbergensis</name>
    <name type="common">Marine flagellate</name>
    <dbReference type="NCBI Taxonomy" id="33653"/>
    <lineage>
        <taxon>Eukaryota</taxon>
        <taxon>Sar</taxon>
        <taxon>Stramenopiles</taxon>
        <taxon>Bigyra</taxon>
        <taxon>Opalozoa</taxon>
        <taxon>Bicosoecida</taxon>
        <taxon>Cafeteriaceae</taxon>
        <taxon>Cafeteria</taxon>
    </lineage>
</organism>
<dbReference type="EMBL" id="VLTL01000011">
    <property type="protein sequence ID" value="KAA0170757.1"/>
    <property type="molecule type" value="Genomic_DNA"/>
</dbReference>
<dbReference type="InterPro" id="IPR038917">
    <property type="entry name" value="Malonyl_CoA_deC"/>
</dbReference>
<protein>
    <recommendedName>
        <fullName evidence="1">Malonyl-CoA decarboxylase C-terminal domain-containing protein</fullName>
    </recommendedName>
</protein>
<dbReference type="Proteomes" id="UP000323011">
    <property type="component" value="Unassembled WGS sequence"/>
</dbReference>
<evidence type="ECO:0000313" key="9">
    <source>
        <dbReference type="Proteomes" id="UP000325113"/>
    </source>
</evidence>
<evidence type="ECO:0000313" key="2">
    <source>
        <dbReference type="EMBL" id="KAA0147149.1"/>
    </source>
</evidence>
<dbReference type="GO" id="GO:0006633">
    <property type="term" value="P:fatty acid biosynthetic process"/>
    <property type="evidence" value="ECO:0007669"/>
    <property type="project" value="InterPro"/>
</dbReference>
<evidence type="ECO:0000313" key="5">
    <source>
        <dbReference type="EMBL" id="KAA0174453.1"/>
    </source>
</evidence>
<evidence type="ECO:0000313" key="4">
    <source>
        <dbReference type="EMBL" id="KAA0170757.1"/>
    </source>
</evidence>
<dbReference type="EMBL" id="VLTN01000017">
    <property type="protein sequence ID" value="KAA0153137.1"/>
    <property type="molecule type" value="Genomic_DNA"/>
</dbReference>
<dbReference type="EMBL" id="VLTM01000170">
    <property type="protein sequence ID" value="KAA0147149.1"/>
    <property type="molecule type" value="Genomic_DNA"/>
</dbReference>
<dbReference type="GO" id="GO:0050080">
    <property type="term" value="F:malonyl-CoA decarboxylase activity"/>
    <property type="evidence" value="ECO:0007669"/>
    <property type="project" value="InterPro"/>
</dbReference>
<evidence type="ECO:0000313" key="8">
    <source>
        <dbReference type="Proteomes" id="UP000324907"/>
    </source>
</evidence>
<gene>
    <name evidence="5" type="ORF">FNF27_04051</name>
    <name evidence="4" type="ORF">FNF28_01299</name>
    <name evidence="3" type="ORF">FNF29_03325</name>
    <name evidence="2" type="ORF">FNF31_07645</name>
</gene>
<reference evidence="6 7" key="1">
    <citation type="submission" date="2019-07" db="EMBL/GenBank/DDBJ databases">
        <title>Genomes of Cafeteria roenbergensis.</title>
        <authorList>
            <person name="Fischer M.G."/>
            <person name="Hackl T."/>
            <person name="Roman M."/>
        </authorList>
    </citation>
    <scope>NUCLEOTIDE SEQUENCE [LARGE SCALE GENOMIC DNA]</scope>
    <source>
        <strain evidence="3 7">BVI</strain>
        <strain evidence="2 9">Cflag</strain>
        <strain evidence="5 6">E4-10P</strain>
        <strain evidence="4 8">RCC970-E3</strain>
    </source>
</reference>
<proteinExistence type="predicted"/>
<evidence type="ECO:0000313" key="6">
    <source>
        <dbReference type="Proteomes" id="UP000322899"/>
    </source>
</evidence>
<dbReference type="EMBL" id="VLTO01000022">
    <property type="protein sequence ID" value="KAA0174453.1"/>
    <property type="molecule type" value="Genomic_DNA"/>
</dbReference>
<comment type="caution">
    <text evidence="4">The sequence shown here is derived from an EMBL/GenBank/DDBJ whole genome shotgun (WGS) entry which is preliminary data.</text>
</comment>
<dbReference type="PANTHER" id="PTHR28641:SF1">
    <property type="entry name" value="MALONYL-COA DECARBOXYLASE, MITOCHONDRIAL"/>
    <property type="match status" value="1"/>
</dbReference>
<dbReference type="InterPro" id="IPR007956">
    <property type="entry name" value="Malonyl_CoA_deC_C"/>
</dbReference>
<dbReference type="GO" id="GO:0005782">
    <property type="term" value="C:peroxisomal matrix"/>
    <property type="evidence" value="ECO:0007669"/>
    <property type="project" value="TreeGrafter"/>
</dbReference>
<evidence type="ECO:0000259" key="1">
    <source>
        <dbReference type="Pfam" id="PF05292"/>
    </source>
</evidence>
<sequence>MTSLLRRAASAYLLFEKRPTPGSKAAPKAEFGSPTFAEEGARKALDPVLNFHIQNGAVVARVCPAASNTSRVCRASLGVMVNYQYPGPSRHQAARVASSRYLQAGAVPFRGGMLPDVFTGTASLPLEVRASWTKLIFVAMALRDGEAVGLSSSEESVRFVQPGSLLCVCKGELETFPGGHALRSGEVLQLAEEQRATSRGVAWVVLIAADDVKRAIASAGAEGRPNKL</sequence>
<name>A0A5A8E1Q7_CAFRO</name>
<dbReference type="AlphaFoldDB" id="A0A5A8E1Q7"/>
<dbReference type="GO" id="GO:0006085">
    <property type="term" value="P:acetyl-CoA biosynthetic process"/>
    <property type="evidence" value="ECO:0007669"/>
    <property type="project" value="TreeGrafter"/>
</dbReference>
<dbReference type="Proteomes" id="UP000322899">
    <property type="component" value="Unassembled WGS sequence"/>
</dbReference>
<dbReference type="Proteomes" id="UP000325113">
    <property type="component" value="Unassembled WGS sequence"/>
</dbReference>
<feature type="domain" description="Malonyl-CoA decarboxylase C-terminal" evidence="1">
    <location>
        <begin position="39"/>
        <end position="85"/>
    </location>
</feature>
<dbReference type="Pfam" id="PF05292">
    <property type="entry name" value="MCD"/>
    <property type="match status" value="1"/>
</dbReference>
<dbReference type="InterPro" id="IPR042303">
    <property type="entry name" value="Malonyl_CoA_deC_C_sf"/>
</dbReference>
<dbReference type="OrthoDB" id="426718at2759"/>
<keyword evidence="7" id="KW-1185">Reference proteome</keyword>